<feature type="binding site" evidence="8">
    <location>
        <position position="116"/>
    </location>
    <ligand>
        <name>ATP</name>
        <dbReference type="ChEBI" id="CHEBI:30616"/>
    </ligand>
</feature>
<evidence type="ECO:0000259" key="11">
    <source>
        <dbReference type="SMART" id="SM00562"/>
    </source>
</evidence>
<keyword evidence="4" id="KW-0808">Transferase</keyword>
<keyword evidence="6" id="KW-0418">Kinase</keyword>
<comment type="similarity">
    <text evidence="3 8 9">Belongs to the NDK family.</text>
</comment>
<keyword evidence="7" id="KW-0067">ATP-binding</keyword>
<feature type="binding site" evidence="8">
    <location>
        <position position="82"/>
    </location>
    <ligand>
        <name>ATP</name>
        <dbReference type="ChEBI" id="CHEBI:30616"/>
    </ligand>
</feature>
<evidence type="ECO:0000313" key="12">
    <source>
        <dbReference type="EMBL" id="KAK9101567.1"/>
    </source>
</evidence>
<dbReference type="GO" id="GO:0006241">
    <property type="term" value="P:CTP biosynthetic process"/>
    <property type="evidence" value="ECO:0007669"/>
    <property type="project" value="InterPro"/>
</dbReference>
<evidence type="ECO:0000256" key="4">
    <source>
        <dbReference type="ARBA" id="ARBA00022679"/>
    </source>
</evidence>
<name>A0AAP0F339_9MAGN</name>
<dbReference type="GO" id="GO:0006183">
    <property type="term" value="P:GTP biosynthetic process"/>
    <property type="evidence" value="ECO:0007669"/>
    <property type="project" value="InterPro"/>
</dbReference>
<dbReference type="PANTHER" id="PTHR46161:SF3">
    <property type="entry name" value="NUCLEOSIDE DIPHOSPHATE KINASE DDB_G0292928-RELATED"/>
    <property type="match status" value="1"/>
</dbReference>
<feature type="domain" description="Nucleoside diphosphate kinase-like" evidence="11">
    <location>
        <begin position="26"/>
        <end position="166"/>
    </location>
</feature>
<sequence length="184" mass="20465">MARARVLLLFAALLLCRYVTYAAAETERTLAMIKPDGVSGNYMDKIKERVLESGFKIRGEMLVQLDEGNATLFYAELSSKSFFPTLVKYMTSGPVFVMVLEKANAIADWRALIGPTDAKKAKITHPESIRALCGTDITLNCVHGSDSHKSASREIAFFFGTMFSTGHVFSPHDELRVIKKHDEL</sequence>
<dbReference type="SMART" id="SM00562">
    <property type="entry name" value="NDK"/>
    <property type="match status" value="1"/>
</dbReference>
<evidence type="ECO:0000256" key="5">
    <source>
        <dbReference type="ARBA" id="ARBA00022741"/>
    </source>
</evidence>
<feature type="binding site" evidence="8">
    <location>
        <position position="130"/>
    </location>
    <ligand>
        <name>ATP</name>
        <dbReference type="ChEBI" id="CHEBI:30616"/>
    </ligand>
</feature>
<accession>A0AAP0F339</accession>
<dbReference type="Proteomes" id="UP001419268">
    <property type="component" value="Unassembled WGS sequence"/>
</dbReference>
<dbReference type="PROSITE" id="PS51374">
    <property type="entry name" value="NDPK_LIKE"/>
    <property type="match status" value="1"/>
</dbReference>
<dbReference type="SUPFAM" id="SSF54919">
    <property type="entry name" value="Nucleoside diphosphate kinase, NDK"/>
    <property type="match status" value="1"/>
</dbReference>
<evidence type="ECO:0000256" key="10">
    <source>
        <dbReference type="SAM" id="SignalP"/>
    </source>
</evidence>
<dbReference type="EMBL" id="JBBNAG010000010">
    <property type="protein sequence ID" value="KAK9101567.1"/>
    <property type="molecule type" value="Genomic_DNA"/>
</dbReference>
<comment type="caution">
    <text evidence="12">The sequence shown here is derived from an EMBL/GenBank/DDBJ whole genome shotgun (WGS) entry which is preliminary data.</text>
</comment>
<comment type="catalytic activity">
    <reaction evidence="2">
        <text>a ribonucleoside 5'-diphosphate + ATP = a ribonucleoside 5'-triphosphate + ADP</text>
        <dbReference type="Rhea" id="RHEA:18113"/>
        <dbReference type="ChEBI" id="CHEBI:30616"/>
        <dbReference type="ChEBI" id="CHEBI:57930"/>
        <dbReference type="ChEBI" id="CHEBI:61557"/>
        <dbReference type="ChEBI" id="CHEBI:456216"/>
        <dbReference type="EC" id="2.7.4.6"/>
    </reaction>
</comment>
<comment type="catalytic activity">
    <reaction evidence="1">
        <text>a 2'-deoxyribonucleoside 5'-diphosphate + ATP = a 2'-deoxyribonucleoside 5'-triphosphate + ADP</text>
        <dbReference type="Rhea" id="RHEA:44640"/>
        <dbReference type="ChEBI" id="CHEBI:30616"/>
        <dbReference type="ChEBI" id="CHEBI:61560"/>
        <dbReference type="ChEBI" id="CHEBI:73316"/>
        <dbReference type="ChEBI" id="CHEBI:456216"/>
        <dbReference type="EC" id="2.7.4.6"/>
    </reaction>
</comment>
<dbReference type="PANTHER" id="PTHR46161">
    <property type="entry name" value="NUCLEOSIDE DIPHOSPHATE KINASE"/>
    <property type="match status" value="1"/>
</dbReference>
<evidence type="ECO:0000256" key="9">
    <source>
        <dbReference type="RuleBase" id="RU004011"/>
    </source>
</evidence>
<dbReference type="Gene3D" id="3.30.70.141">
    <property type="entry name" value="Nucleoside diphosphate kinase-like domain"/>
    <property type="match status" value="1"/>
</dbReference>
<evidence type="ECO:0000256" key="8">
    <source>
        <dbReference type="PROSITE-ProRule" id="PRU00706"/>
    </source>
</evidence>
<feature type="signal peptide" evidence="10">
    <location>
        <begin position="1"/>
        <end position="24"/>
    </location>
</feature>
<feature type="chain" id="PRO_5042875590" description="Nucleoside diphosphate kinase-like domain-containing protein" evidence="10">
    <location>
        <begin position="25"/>
        <end position="184"/>
    </location>
</feature>
<feature type="active site" description="Pros-phosphohistidine intermediate" evidence="8">
    <location>
        <position position="143"/>
    </location>
</feature>
<feature type="binding site" evidence="8">
    <location>
        <position position="34"/>
    </location>
    <ligand>
        <name>ATP</name>
        <dbReference type="ChEBI" id="CHEBI:30616"/>
    </ligand>
</feature>
<dbReference type="PRINTS" id="PR01243">
    <property type="entry name" value="NUCDPKINASE"/>
</dbReference>
<feature type="binding site" evidence="8">
    <location>
        <position position="140"/>
    </location>
    <ligand>
        <name>ATP</name>
        <dbReference type="ChEBI" id="CHEBI:30616"/>
    </ligand>
</feature>
<dbReference type="InterPro" id="IPR034907">
    <property type="entry name" value="NDK-like_dom"/>
</dbReference>
<keyword evidence="10" id="KW-0732">Signal</keyword>
<keyword evidence="5" id="KW-0547">Nucleotide-binding</keyword>
<evidence type="ECO:0000256" key="3">
    <source>
        <dbReference type="ARBA" id="ARBA00008142"/>
    </source>
</evidence>
<dbReference type="GO" id="GO:0005524">
    <property type="term" value="F:ATP binding"/>
    <property type="evidence" value="ECO:0007669"/>
    <property type="project" value="UniProtKB-KW"/>
</dbReference>
<evidence type="ECO:0000256" key="7">
    <source>
        <dbReference type="ARBA" id="ARBA00022840"/>
    </source>
</evidence>
<gene>
    <name evidence="12" type="ORF">Scep_024997</name>
</gene>
<dbReference type="AlphaFoldDB" id="A0AAP0F339"/>
<evidence type="ECO:0000256" key="1">
    <source>
        <dbReference type="ARBA" id="ARBA00000082"/>
    </source>
</evidence>
<protein>
    <recommendedName>
        <fullName evidence="11">Nucleoside diphosphate kinase-like domain-containing protein</fullName>
    </recommendedName>
</protein>
<reference evidence="12 13" key="1">
    <citation type="submission" date="2024-01" db="EMBL/GenBank/DDBJ databases">
        <title>Genome assemblies of Stephania.</title>
        <authorList>
            <person name="Yang L."/>
        </authorList>
    </citation>
    <scope>NUCLEOTIDE SEQUENCE [LARGE SCALE GENOMIC DNA]</scope>
    <source>
        <strain evidence="12">JXDWG</strain>
        <tissue evidence="12">Leaf</tissue>
    </source>
</reference>
<evidence type="ECO:0000256" key="6">
    <source>
        <dbReference type="ARBA" id="ARBA00022777"/>
    </source>
</evidence>
<proteinExistence type="inferred from homology"/>
<evidence type="ECO:0000313" key="13">
    <source>
        <dbReference type="Proteomes" id="UP001419268"/>
    </source>
</evidence>
<organism evidence="12 13">
    <name type="scientific">Stephania cephalantha</name>
    <dbReference type="NCBI Taxonomy" id="152367"/>
    <lineage>
        <taxon>Eukaryota</taxon>
        <taxon>Viridiplantae</taxon>
        <taxon>Streptophyta</taxon>
        <taxon>Embryophyta</taxon>
        <taxon>Tracheophyta</taxon>
        <taxon>Spermatophyta</taxon>
        <taxon>Magnoliopsida</taxon>
        <taxon>Ranunculales</taxon>
        <taxon>Menispermaceae</taxon>
        <taxon>Menispermoideae</taxon>
        <taxon>Cissampelideae</taxon>
        <taxon>Stephania</taxon>
    </lineage>
</organism>
<dbReference type="Pfam" id="PF00334">
    <property type="entry name" value="NDK"/>
    <property type="match status" value="1"/>
</dbReference>
<dbReference type="InterPro" id="IPR001564">
    <property type="entry name" value="Nucleoside_diP_kinase"/>
</dbReference>
<evidence type="ECO:0000256" key="2">
    <source>
        <dbReference type="ARBA" id="ARBA00000937"/>
    </source>
</evidence>
<dbReference type="GO" id="GO:0004550">
    <property type="term" value="F:nucleoside diphosphate kinase activity"/>
    <property type="evidence" value="ECO:0007669"/>
    <property type="project" value="UniProtKB-EC"/>
</dbReference>
<dbReference type="InterPro" id="IPR036850">
    <property type="entry name" value="NDK-like_dom_sf"/>
</dbReference>
<keyword evidence="13" id="KW-1185">Reference proteome</keyword>
<feature type="binding site" evidence="8">
    <location>
        <position position="110"/>
    </location>
    <ligand>
        <name>ATP</name>
        <dbReference type="ChEBI" id="CHEBI:30616"/>
    </ligand>
</feature>
<dbReference type="GO" id="GO:0006228">
    <property type="term" value="P:UTP biosynthetic process"/>
    <property type="evidence" value="ECO:0007669"/>
    <property type="project" value="InterPro"/>
</dbReference>